<comment type="caution">
    <text evidence="2">The sequence shown here is derived from an EMBL/GenBank/DDBJ whole genome shotgun (WGS) entry which is preliminary data.</text>
</comment>
<evidence type="ECO:0008006" key="4">
    <source>
        <dbReference type="Google" id="ProtNLM"/>
    </source>
</evidence>
<dbReference type="EMBL" id="BSPG01000019">
    <property type="protein sequence ID" value="GLS45247.1"/>
    <property type="molecule type" value="Genomic_DNA"/>
</dbReference>
<evidence type="ECO:0000313" key="2">
    <source>
        <dbReference type="EMBL" id="GLS45247.1"/>
    </source>
</evidence>
<reference evidence="3" key="1">
    <citation type="journal article" date="2019" name="Int. J. Syst. Evol. Microbiol.">
        <title>The Global Catalogue of Microorganisms (GCM) 10K type strain sequencing project: providing services to taxonomists for standard genome sequencing and annotation.</title>
        <authorList>
            <consortium name="The Broad Institute Genomics Platform"/>
            <consortium name="The Broad Institute Genome Sequencing Center for Infectious Disease"/>
            <person name="Wu L."/>
            <person name="Ma J."/>
        </authorList>
    </citation>
    <scope>NUCLEOTIDE SEQUENCE [LARGE SCALE GENOMIC DNA]</scope>
    <source>
        <strain evidence="3">NBRC 107710</strain>
    </source>
</reference>
<protein>
    <recommendedName>
        <fullName evidence="4">Helix-turn-helix domain-containing protein</fullName>
    </recommendedName>
</protein>
<evidence type="ECO:0000313" key="3">
    <source>
        <dbReference type="Proteomes" id="UP001156881"/>
    </source>
</evidence>
<dbReference type="Proteomes" id="UP001156881">
    <property type="component" value="Unassembled WGS sequence"/>
</dbReference>
<gene>
    <name evidence="2" type="ORF">GCM10007884_32360</name>
</gene>
<accession>A0ABQ6D564</accession>
<keyword evidence="3" id="KW-1185">Reference proteome</keyword>
<organism evidence="2 3">
    <name type="scientific">Methylobacterium brachythecii</name>
    <dbReference type="NCBI Taxonomy" id="1176177"/>
    <lineage>
        <taxon>Bacteria</taxon>
        <taxon>Pseudomonadati</taxon>
        <taxon>Pseudomonadota</taxon>
        <taxon>Alphaproteobacteria</taxon>
        <taxon>Hyphomicrobiales</taxon>
        <taxon>Methylobacteriaceae</taxon>
        <taxon>Methylobacterium</taxon>
    </lineage>
</organism>
<sequence length="155" mass="17129">MLGSVLRLSTALQDPPGEQPKRSRSKPHDPASLAEVRRLIETSALSYRAIARITGVPRTTISRHVLDGGWIRPQGGDVPPLSAEAERRARRGLLAERVLRAAEDLVRRVELDPSATPAAFTRAVRILALVQRLDRPGMPRSRVSRPRRVRVSVGK</sequence>
<name>A0ABQ6D564_9HYPH</name>
<feature type="region of interest" description="Disordered" evidence="1">
    <location>
        <begin position="1"/>
        <end position="32"/>
    </location>
</feature>
<evidence type="ECO:0000256" key="1">
    <source>
        <dbReference type="SAM" id="MobiDB-lite"/>
    </source>
</evidence>
<proteinExistence type="predicted"/>